<name>A0A8J6N3M1_9BACT</name>
<evidence type="ECO:0000313" key="2">
    <source>
        <dbReference type="EMBL" id="MBC8198443.1"/>
    </source>
</evidence>
<reference evidence="2 3" key="1">
    <citation type="submission" date="2020-08" db="EMBL/GenBank/DDBJ databases">
        <title>Bridging the membrane lipid divide: bacteria of the FCB group superphylum have the potential to synthesize archaeal ether lipids.</title>
        <authorList>
            <person name="Villanueva L."/>
            <person name="Von Meijenfeldt F.A.B."/>
            <person name="Westbye A.B."/>
            <person name="Yadav S."/>
            <person name="Hopmans E.C."/>
            <person name="Dutilh B.E."/>
            <person name="Sinninghe Damste J.S."/>
        </authorList>
    </citation>
    <scope>NUCLEOTIDE SEQUENCE [LARGE SCALE GENOMIC DNA]</scope>
    <source>
        <strain evidence="2">NIOZ-UU82</strain>
    </source>
</reference>
<proteinExistence type="inferred from homology"/>
<dbReference type="Pfam" id="PF03683">
    <property type="entry name" value="UPF0175"/>
    <property type="match status" value="1"/>
</dbReference>
<dbReference type="PANTHER" id="PTHR37525">
    <property type="entry name" value="UPF0175 PROTEIN SSL1255"/>
    <property type="match status" value="1"/>
</dbReference>
<comment type="caution">
    <text evidence="2">The sequence shown here is derived from an EMBL/GenBank/DDBJ whole genome shotgun (WGS) entry which is preliminary data.</text>
</comment>
<dbReference type="AlphaFoldDB" id="A0A8J6N3M1"/>
<gene>
    <name evidence="2" type="ORF">H8E80_00125</name>
</gene>
<accession>A0A8J6N3M1</accession>
<sequence length="93" mass="10408">MRTEKLTFNVPVDILASLKIGAGGLEADMRRSLAVQYYKNKRLSLGKSAKLAGMNRLDFMDHLAAEGCVVFDYDESALKEELKGVETLEELKR</sequence>
<protein>
    <submittedName>
        <fullName evidence="2">UPF0175 family protein</fullName>
    </submittedName>
</protein>
<evidence type="ECO:0000256" key="1">
    <source>
        <dbReference type="ARBA" id="ARBA00005651"/>
    </source>
</evidence>
<dbReference type="PANTHER" id="PTHR37525:SF1">
    <property type="entry name" value="UPF0175 PROTEIN SSL1255"/>
    <property type="match status" value="1"/>
</dbReference>
<dbReference type="InterPro" id="IPR005368">
    <property type="entry name" value="UPF0175"/>
</dbReference>
<comment type="similarity">
    <text evidence="1">Belongs to the UPF0175 family.</text>
</comment>
<organism evidence="2 3">
    <name type="scientific">Candidatus Desulfaltia bathyphila</name>
    <dbReference type="NCBI Taxonomy" id="2841697"/>
    <lineage>
        <taxon>Bacteria</taxon>
        <taxon>Pseudomonadati</taxon>
        <taxon>Thermodesulfobacteriota</taxon>
        <taxon>Desulfobacteria</taxon>
        <taxon>Desulfobacterales</taxon>
        <taxon>Desulfobacterales incertae sedis</taxon>
        <taxon>Candidatus Desulfaltia</taxon>
    </lineage>
</organism>
<dbReference type="InterPro" id="IPR052264">
    <property type="entry name" value="UPF0175_domain"/>
</dbReference>
<dbReference type="EMBL" id="JACNLL010000005">
    <property type="protein sequence ID" value="MBC8198443.1"/>
    <property type="molecule type" value="Genomic_DNA"/>
</dbReference>
<evidence type="ECO:0000313" key="3">
    <source>
        <dbReference type="Proteomes" id="UP000603545"/>
    </source>
</evidence>
<dbReference type="Proteomes" id="UP000603545">
    <property type="component" value="Unassembled WGS sequence"/>
</dbReference>